<dbReference type="AlphaFoldDB" id="A0A5B7DIN1"/>
<evidence type="ECO:0000313" key="2">
    <source>
        <dbReference type="EMBL" id="MPC21258.1"/>
    </source>
</evidence>
<accession>A0A5B7DIN1</accession>
<gene>
    <name evidence="2" type="ORF">E2C01_014237</name>
</gene>
<protein>
    <submittedName>
        <fullName evidence="2">Uncharacterized protein</fullName>
    </submittedName>
</protein>
<feature type="region of interest" description="Disordered" evidence="1">
    <location>
        <begin position="1"/>
        <end position="23"/>
    </location>
</feature>
<evidence type="ECO:0000313" key="3">
    <source>
        <dbReference type="Proteomes" id="UP000324222"/>
    </source>
</evidence>
<keyword evidence="3" id="KW-1185">Reference proteome</keyword>
<comment type="caution">
    <text evidence="2">The sequence shown here is derived from an EMBL/GenBank/DDBJ whole genome shotgun (WGS) entry which is preliminary data.</text>
</comment>
<dbReference type="EMBL" id="VSRR010000957">
    <property type="protein sequence ID" value="MPC21258.1"/>
    <property type="molecule type" value="Genomic_DNA"/>
</dbReference>
<name>A0A5B7DIN1_PORTR</name>
<reference evidence="2 3" key="1">
    <citation type="submission" date="2019-05" db="EMBL/GenBank/DDBJ databases">
        <title>Another draft genome of Portunus trituberculatus and its Hox gene families provides insights of decapod evolution.</title>
        <authorList>
            <person name="Jeong J.-H."/>
            <person name="Song I."/>
            <person name="Kim S."/>
            <person name="Choi T."/>
            <person name="Kim D."/>
            <person name="Ryu S."/>
            <person name="Kim W."/>
        </authorList>
    </citation>
    <scope>NUCLEOTIDE SEQUENCE [LARGE SCALE GENOMIC DNA]</scope>
    <source>
        <tissue evidence="2">Muscle</tissue>
    </source>
</reference>
<sequence>MAVPLRPRTRPHLLPRPASCAAPQHLPRYKSKSTPLFHVASPSLPPHPGDAFNISPHGRLTTNLTRFM</sequence>
<proteinExistence type="predicted"/>
<evidence type="ECO:0000256" key="1">
    <source>
        <dbReference type="SAM" id="MobiDB-lite"/>
    </source>
</evidence>
<organism evidence="2 3">
    <name type="scientific">Portunus trituberculatus</name>
    <name type="common">Swimming crab</name>
    <name type="synonym">Neptunus trituberculatus</name>
    <dbReference type="NCBI Taxonomy" id="210409"/>
    <lineage>
        <taxon>Eukaryota</taxon>
        <taxon>Metazoa</taxon>
        <taxon>Ecdysozoa</taxon>
        <taxon>Arthropoda</taxon>
        <taxon>Crustacea</taxon>
        <taxon>Multicrustacea</taxon>
        <taxon>Malacostraca</taxon>
        <taxon>Eumalacostraca</taxon>
        <taxon>Eucarida</taxon>
        <taxon>Decapoda</taxon>
        <taxon>Pleocyemata</taxon>
        <taxon>Brachyura</taxon>
        <taxon>Eubrachyura</taxon>
        <taxon>Portunoidea</taxon>
        <taxon>Portunidae</taxon>
        <taxon>Portuninae</taxon>
        <taxon>Portunus</taxon>
    </lineage>
</organism>
<dbReference type="Proteomes" id="UP000324222">
    <property type="component" value="Unassembled WGS sequence"/>
</dbReference>